<name>A0AA48MAK3_9BACL</name>
<dbReference type="AlphaFoldDB" id="A0AA48MAK3"/>
<keyword evidence="1" id="KW-1133">Transmembrane helix</keyword>
<evidence type="ECO:0000256" key="1">
    <source>
        <dbReference type="SAM" id="Phobius"/>
    </source>
</evidence>
<feature type="transmembrane region" description="Helical" evidence="1">
    <location>
        <begin position="147"/>
        <end position="166"/>
    </location>
</feature>
<dbReference type="EMBL" id="OY569118">
    <property type="protein sequence ID" value="CAJ1002688.1"/>
    <property type="molecule type" value="Genomic_DNA"/>
</dbReference>
<feature type="transmembrane region" description="Helical" evidence="1">
    <location>
        <begin position="107"/>
        <end position="126"/>
    </location>
</feature>
<organism evidence="2 3">
    <name type="scientific">Brevibacillus aydinogluensis</name>
    <dbReference type="NCBI Taxonomy" id="927786"/>
    <lineage>
        <taxon>Bacteria</taxon>
        <taxon>Bacillati</taxon>
        <taxon>Bacillota</taxon>
        <taxon>Bacilli</taxon>
        <taxon>Bacillales</taxon>
        <taxon>Paenibacillaceae</taxon>
        <taxon>Brevibacillus</taxon>
    </lineage>
</organism>
<keyword evidence="1" id="KW-0812">Transmembrane</keyword>
<feature type="transmembrane region" description="Helical" evidence="1">
    <location>
        <begin position="48"/>
        <end position="70"/>
    </location>
</feature>
<proteinExistence type="predicted"/>
<gene>
    <name evidence="2" type="ORF">BSPP4475_10200</name>
</gene>
<protein>
    <submittedName>
        <fullName evidence="2">DUF2306 domain-containing protein</fullName>
    </submittedName>
</protein>
<dbReference type="InterPro" id="IPR018750">
    <property type="entry name" value="DUF2306_membrane"/>
</dbReference>
<keyword evidence="1" id="KW-0472">Membrane</keyword>
<dbReference type="Pfam" id="PF10067">
    <property type="entry name" value="DUF2306"/>
    <property type="match status" value="1"/>
</dbReference>
<reference evidence="2" key="1">
    <citation type="submission" date="2023-07" db="EMBL/GenBank/DDBJ databases">
        <authorList>
            <person name="Ivanov I."/>
            <person name="Teneva D."/>
            <person name="Stoikov I."/>
        </authorList>
    </citation>
    <scope>NUCLEOTIDE SEQUENCE</scope>
    <source>
        <strain evidence="2">4475</strain>
    </source>
</reference>
<feature type="transmembrane region" description="Helical" evidence="1">
    <location>
        <begin position="186"/>
        <end position="206"/>
    </location>
</feature>
<evidence type="ECO:0000313" key="3">
    <source>
        <dbReference type="Proteomes" id="UP001189619"/>
    </source>
</evidence>
<keyword evidence="3" id="KW-1185">Reference proteome</keyword>
<accession>A0AA48MAK3</accession>
<feature type="transmembrane region" description="Helical" evidence="1">
    <location>
        <begin position="82"/>
        <end position="101"/>
    </location>
</feature>
<sequence length="222" mass="24891">MGVASVLALVVSAYAIVQFVVFNPKSAGLVQLHLLDKEFPYTQWVNFLYLHAVGSAIALAVGPLLFSTRLQTKHLRLHRQLGKLYVLSIGVGGVSGIYLAFEALGGVMSQAGFLALDVVWLAATYLGYKRIRQKQVEQHREWMLRSYALTFAGVTLRFWLGLLGMLTIPVESLSQSDLLLGDFNRIYRIDAWLCWVPNLIAAEWLIRRRRKSGAQARFPLAD</sequence>
<dbReference type="Proteomes" id="UP001189619">
    <property type="component" value="Chromosome"/>
</dbReference>
<dbReference type="KEGG" id="bayd:BSPP4475_10200"/>
<evidence type="ECO:0000313" key="2">
    <source>
        <dbReference type="EMBL" id="CAJ1002688.1"/>
    </source>
</evidence>